<feature type="transmembrane region" description="Helical" evidence="6">
    <location>
        <begin position="181"/>
        <end position="200"/>
    </location>
</feature>
<reference evidence="8 9" key="1">
    <citation type="journal article" date="2017" name="BMC Genomics">
        <title>Chromosome level assembly and secondary metabolite potential of the parasitic fungus Cordyceps militaris.</title>
        <authorList>
            <person name="Kramer G.J."/>
            <person name="Nodwell J.R."/>
        </authorList>
    </citation>
    <scope>NUCLEOTIDE SEQUENCE [LARGE SCALE GENOMIC DNA]</scope>
    <source>
        <strain evidence="8 9">ATCC 34164</strain>
    </source>
</reference>
<dbReference type="PROSITE" id="PS50850">
    <property type="entry name" value="MFS"/>
    <property type="match status" value="1"/>
</dbReference>
<dbReference type="EMBL" id="CP023323">
    <property type="protein sequence ID" value="ATY60310.1"/>
    <property type="molecule type" value="Genomic_DNA"/>
</dbReference>
<dbReference type="PANTHER" id="PTHR23501">
    <property type="entry name" value="MAJOR FACILITATOR SUPERFAMILY"/>
    <property type="match status" value="1"/>
</dbReference>
<evidence type="ECO:0000256" key="4">
    <source>
        <dbReference type="ARBA" id="ARBA00023136"/>
    </source>
</evidence>
<evidence type="ECO:0000256" key="5">
    <source>
        <dbReference type="SAM" id="MobiDB-lite"/>
    </source>
</evidence>
<dbReference type="VEuPathDB" id="FungiDB:CCM_03338"/>
<evidence type="ECO:0000256" key="6">
    <source>
        <dbReference type="SAM" id="Phobius"/>
    </source>
</evidence>
<accession>A0A2H4SB14</accession>
<evidence type="ECO:0000256" key="3">
    <source>
        <dbReference type="ARBA" id="ARBA00022989"/>
    </source>
</evidence>
<feature type="transmembrane region" description="Helical" evidence="6">
    <location>
        <begin position="212"/>
        <end position="233"/>
    </location>
</feature>
<dbReference type="OrthoDB" id="440553at2759"/>
<feature type="transmembrane region" description="Helical" evidence="6">
    <location>
        <begin position="94"/>
        <end position="112"/>
    </location>
</feature>
<gene>
    <name evidence="8" type="ORF">A9K55_005640</name>
</gene>
<dbReference type="GO" id="GO:0022857">
    <property type="term" value="F:transmembrane transporter activity"/>
    <property type="evidence" value="ECO:0007669"/>
    <property type="project" value="InterPro"/>
</dbReference>
<feature type="transmembrane region" description="Helical" evidence="6">
    <location>
        <begin position="417"/>
        <end position="440"/>
    </location>
</feature>
<keyword evidence="2 6" id="KW-0812">Transmembrane</keyword>
<dbReference type="VEuPathDB" id="FungiDB:A9K55_005640"/>
<feature type="transmembrane region" description="Helical" evidence="6">
    <location>
        <begin position="245"/>
        <end position="268"/>
    </location>
</feature>
<dbReference type="InterPro" id="IPR011701">
    <property type="entry name" value="MFS"/>
</dbReference>
<evidence type="ECO:0000313" key="9">
    <source>
        <dbReference type="Proteomes" id="UP000323067"/>
    </source>
</evidence>
<dbReference type="InterPro" id="IPR005829">
    <property type="entry name" value="Sugar_transporter_CS"/>
</dbReference>
<dbReference type="SUPFAM" id="SSF103473">
    <property type="entry name" value="MFS general substrate transporter"/>
    <property type="match status" value="1"/>
</dbReference>
<sequence length="585" mass="63161">MTNAIDNTFRLSLTYPNPSLCLTNNAIVETRKSDEQPLTNKEEPVLTRHATSRLSQCVLVTCLLAGLLFSSLDTSIASTSLVTISRELQDFGNAPWVVLAYLLTYMGFAVVISKLSDIYGRRNVLVLSWVLFTAFSLGCASSKSMVALIVCRGFQGIGASGLYSLAQIGLVEVGPSHRPSLIGAMVGATLTIAFVLGPIIGGVVVQFSDWRWLFNMNIPFGLVAMLAITNFWPPENAANMLSWEAFTTIDFIGGVTLLFSSGLLVFAVQQAGSQTYAWSSPEIITTLTISATCWILFVLWQILLESNAYCGIEPIFPIRLMQRRVYSAALLVTLLTGFPYISLAVNLPQSYQIVDRQSVLMASVHILPLLGACATGSFLGGAISSKKNNTAYTLVAAACLQLLGVTLMSIITPEVKATQYIFQVTFGLGVGLCFSAATIMTNLIAPEQKTRAAAQGAVSQARVLGGAIGLSVCTVVFNGHVNESLRSQLSPEQLAQIHRSPVASLQFPAAMQEIVRSVYSGAFTEETRVMIVVCAVMVIAALFTLERHPPSLEILTSLPQDKLSSNRNSDSTTELDELTRIRQNV</sequence>
<dbReference type="InterPro" id="IPR020846">
    <property type="entry name" value="MFS_dom"/>
</dbReference>
<feature type="transmembrane region" description="Helical" evidence="6">
    <location>
        <begin position="124"/>
        <end position="150"/>
    </location>
</feature>
<protein>
    <submittedName>
        <fullName evidence="8">MFS multidrug</fullName>
    </submittedName>
</protein>
<evidence type="ECO:0000256" key="2">
    <source>
        <dbReference type="ARBA" id="ARBA00022692"/>
    </source>
</evidence>
<feature type="transmembrane region" description="Helical" evidence="6">
    <location>
        <begin position="359"/>
        <end position="379"/>
    </location>
</feature>
<evidence type="ECO:0000313" key="8">
    <source>
        <dbReference type="EMBL" id="ATY60310.1"/>
    </source>
</evidence>
<proteinExistence type="predicted"/>
<dbReference type="GO" id="GO:0005886">
    <property type="term" value="C:plasma membrane"/>
    <property type="evidence" value="ECO:0007669"/>
    <property type="project" value="TreeGrafter"/>
</dbReference>
<feature type="transmembrane region" description="Helical" evidence="6">
    <location>
        <begin position="391"/>
        <end position="411"/>
    </location>
</feature>
<dbReference type="Proteomes" id="UP000323067">
    <property type="component" value="Chromosome vi"/>
</dbReference>
<organism evidence="8 9">
    <name type="scientific">Cordyceps militaris</name>
    <name type="common">Caterpillar fungus</name>
    <name type="synonym">Clavaria militaris</name>
    <dbReference type="NCBI Taxonomy" id="73501"/>
    <lineage>
        <taxon>Eukaryota</taxon>
        <taxon>Fungi</taxon>
        <taxon>Dikarya</taxon>
        <taxon>Ascomycota</taxon>
        <taxon>Pezizomycotina</taxon>
        <taxon>Sordariomycetes</taxon>
        <taxon>Hypocreomycetidae</taxon>
        <taxon>Hypocreales</taxon>
        <taxon>Cordycipitaceae</taxon>
        <taxon>Cordyceps</taxon>
    </lineage>
</organism>
<evidence type="ECO:0000259" key="7">
    <source>
        <dbReference type="PROSITE" id="PS50850"/>
    </source>
</evidence>
<feature type="transmembrane region" description="Helical" evidence="6">
    <location>
        <begin position="57"/>
        <end position="82"/>
    </location>
</feature>
<dbReference type="PANTHER" id="PTHR23501:SF43">
    <property type="entry name" value="MULTIDRUG TRANSPORTER, PUTATIVE (AFU_ORTHOLOGUE AFUA_6G03040)-RELATED"/>
    <property type="match status" value="1"/>
</dbReference>
<feature type="transmembrane region" description="Helical" evidence="6">
    <location>
        <begin position="325"/>
        <end position="347"/>
    </location>
</feature>
<dbReference type="Gene3D" id="1.20.1250.20">
    <property type="entry name" value="MFS general substrate transporter like domains"/>
    <property type="match status" value="1"/>
</dbReference>
<dbReference type="PROSITE" id="PS00216">
    <property type="entry name" value="SUGAR_TRANSPORT_1"/>
    <property type="match status" value="1"/>
</dbReference>
<name>A0A2H4SB14_CORMI</name>
<feature type="compositionally biased region" description="Polar residues" evidence="5">
    <location>
        <begin position="562"/>
        <end position="572"/>
    </location>
</feature>
<dbReference type="Gene3D" id="1.20.1720.10">
    <property type="entry name" value="Multidrug resistance protein D"/>
    <property type="match status" value="1"/>
</dbReference>
<comment type="subcellular location">
    <subcellularLocation>
        <location evidence="1">Membrane</location>
        <topology evidence="1">Multi-pass membrane protein</topology>
    </subcellularLocation>
</comment>
<feature type="domain" description="Major facilitator superfamily (MFS) profile" evidence="7">
    <location>
        <begin position="59"/>
        <end position="552"/>
    </location>
</feature>
<keyword evidence="3 6" id="KW-1133">Transmembrane helix</keyword>
<evidence type="ECO:0000256" key="1">
    <source>
        <dbReference type="ARBA" id="ARBA00004141"/>
    </source>
</evidence>
<dbReference type="InterPro" id="IPR036259">
    <property type="entry name" value="MFS_trans_sf"/>
</dbReference>
<keyword evidence="4 6" id="KW-0472">Membrane</keyword>
<feature type="region of interest" description="Disordered" evidence="5">
    <location>
        <begin position="562"/>
        <end position="585"/>
    </location>
</feature>
<dbReference type="Pfam" id="PF07690">
    <property type="entry name" value="MFS_1"/>
    <property type="match status" value="1"/>
</dbReference>
<dbReference type="AlphaFoldDB" id="A0A2H4SB14"/>